<dbReference type="Proteomes" id="UP000221165">
    <property type="component" value="Unassembled WGS sequence"/>
</dbReference>
<protein>
    <submittedName>
        <fullName evidence="4">Wd g-beta repeat-containing protein</fullName>
    </submittedName>
</protein>
<organism evidence="4 5">
    <name type="scientific">Cystoisospora suis</name>
    <dbReference type="NCBI Taxonomy" id="483139"/>
    <lineage>
        <taxon>Eukaryota</taxon>
        <taxon>Sar</taxon>
        <taxon>Alveolata</taxon>
        <taxon>Apicomplexa</taxon>
        <taxon>Conoidasida</taxon>
        <taxon>Coccidia</taxon>
        <taxon>Eucoccidiorida</taxon>
        <taxon>Eimeriorina</taxon>
        <taxon>Sarcocystidae</taxon>
        <taxon>Cystoisospora</taxon>
    </lineage>
</organism>
<dbReference type="AlphaFoldDB" id="A0A2C6KFC0"/>
<accession>A0A2C6KFC0</accession>
<dbReference type="InterPro" id="IPR001680">
    <property type="entry name" value="WD40_rpt"/>
</dbReference>
<dbReference type="RefSeq" id="XP_067924388.1">
    <property type="nucleotide sequence ID" value="XM_068063635.1"/>
</dbReference>
<dbReference type="Gene3D" id="2.130.10.10">
    <property type="entry name" value="YVTN repeat-like/Quinoprotein amine dehydrogenase"/>
    <property type="match status" value="3"/>
</dbReference>
<feature type="region of interest" description="Disordered" evidence="1">
    <location>
        <begin position="1017"/>
        <end position="1045"/>
    </location>
</feature>
<dbReference type="SMART" id="SM00320">
    <property type="entry name" value="WD40"/>
    <property type="match status" value="6"/>
</dbReference>
<evidence type="ECO:0000313" key="4">
    <source>
        <dbReference type="EMBL" id="PHJ22711.1"/>
    </source>
</evidence>
<dbReference type="VEuPathDB" id="ToxoDB:CSUI_003437"/>
<comment type="caution">
    <text evidence="4">The sequence shown here is derived from an EMBL/GenBank/DDBJ whole genome shotgun (WGS) entry which is preliminary data.</text>
</comment>
<feature type="compositionally biased region" description="Basic and acidic residues" evidence="1">
    <location>
        <begin position="1026"/>
        <end position="1044"/>
    </location>
</feature>
<feature type="domain" description="WDR36/Utp21 C-terminal" evidence="2">
    <location>
        <begin position="923"/>
        <end position="1186"/>
    </location>
</feature>
<dbReference type="InterPro" id="IPR015943">
    <property type="entry name" value="WD40/YVTN_repeat-like_dom_sf"/>
</dbReference>
<sequence>MLKCQSRTPIKAEEEGEEEEISSSQPSSLQPVSSSSFRGSVLFDAVRVIGRVIDRIPFAIGRVGTEDFITCSLGRSFQVLDGQNLRIVFSSPPLPHRKIRALNVDHDTVYTAGRHQIYAWRKLDQIAKFVHASSPCGVDTPECKIRGMMIFGTWLLSYTGICLYMWDKETGRRIHQFDRSFFFSLPSFSPSSSTYQKLPTITCLYHPDTYLNKILVGFDSGDLLLLNLRTRTIVHHVRCMYTTTTTSSLSFSSHGQKNRLSGDDLQSHLSLDDTSDFTDDSSSSLLDSSEVDDENGEERPKNEKGDRKKRNFQENRHPAGETRRLHALSSSLLLPSSTSSSSSERSSPVYGGVTCLTGCPQNSDIVAVGYTSGKIAILDLKKDELLLEFSHSSSQGSVTSLAFRPSQSAAFGGSALSSGWKAPIETLVSAANNGDLLVWNLEKGCFLGCIDTAHTGGRITRIQFYPGQPIMISSGEDNCVTMWIFDLPDGMPRELRSRRGHVGSVSFMKFYGDSSSQEGLELLTASCLGGRGFVGQTSFVQQQRNCTFSSKLFRKKAMEWGFPSRRLPGIVDISFASSRHYDWPNVVSVHCRSHTALVWSFHHKTLVPQALRVSRHSTAAATAVAVSGCGNFVVVGYSDGSMHRFNLQSCLHRGEFKRPPHLQKKNKHHLLPSNSNSPICSVAILNSSTVVSATSHPSDLGLYLHSLSQHTFQRRIELDDDRRSLHKQGDAISSFKPSEGALIAVVLQSGTVLLVDVLAESIVRKISHPQAPASSLAFSPDGRWLAIASSRGPLGSTLYIYDILSAAVIDWLRFKTPVLCLTFDPTGTFLLTSHPHARGGVYVWANKYAFDPSLTAPLLSSSPTEPFDMEEPHSATPCEYQFEEKVEQERQMKEKGKREEREKALLGVVAKKSQKTPLFEGALTLSGLPAGRLQALMYIEEIKEKCKPVEPAAAPRAAPFFLPTRFDGTTPKFVLEGGEDFEANEGKKDSVSPDGPSGEALSAMKNEEDAIAFFQGLGNTNAGGRSEGEKTTTPNKRGDTRIFNRDTGGGLDLCSNLQKLLRAKENETKKEQQSRYMRVLHYLKGLSPSAVSLALHELGPLAGGTEHEFVEMMKVFKLHALKRHEADLVQSLLNVFLKAHGDVLMRAEPGSELASLSQDLENLLKRDWQSIEQQFLQLQCYLKFLTHLQMDS</sequence>
<feature type="region of interest" description="Disordered" evidence="1">
    <location>
        <begin position="1"/>
        <end position="34"/>
    </location>
</feature>
<dbReference type="Pfam" id="PF25168">
    <property type="entry name" value="Beta-prop_WDR36-Utp21_2nd"/>
    <property type="match status" value="1"/>
</dbReference>
<evidence type="ECO:0000313" key="5">
    <source>
        <dbReference type="Proteomes" id="UP000221165"/>
    </source>
</evidence>
<feature type="domain" description="WDR36/Utp21 N-terminal" evidence="3">
    <location>
        <begin position="348"/>
        <end position="486"/>
    </location>
</feature>
<dbReference type="InterPro" id="IPR007319">
    <property type="entry name" value="WDR36/Utp21_C"/>
</dbReference>
<reference evidence="4 5" key="1">
    <citation type="journal article" date="2017" name="Int. J. Parasitol.">
        <title>The genome of the protozoan parasite Cystoisospora suis and a reverse vaccinology approach to identify vaccine candidates.</title>
        <authorList>
            <person name="Palmieri N."/>
            <person name="Shrestha A."/>
            <person name="Ruttkowski B."/>
            <person name="Beck T."/>
            <person name="Vogl C."/>
            <person name="Tomley F."/>
            <person name="Blake D.P."/>
            <person name="Joachim A."/>
        </authorList>
    </citation>
    <scope>NUCLEOTIDE SEQUENCE [LARGE SCALE GENOMIC DNA]</scope>
    <source>
        <strain evidence="4 5">Wien I</strain>
    </source>
</reference>
<dbReference type="InterPro" id="IPR036322">
    <property type="entry name" value="WD40_repeat_dom_sf"/>
</dbReference>
<proteinExistence type="predicted"/>
<dbReference type="GO" id="GO:0034388">
    <property type="term" value="C:Pwp2p-containing subcomplex of 90S preribosome"/>
    <property type="evidence" value="ECO:0007669"/>
    <property type="project" value="TreeGrafter"/>
</dbReference>
<dbReference type="Pfam" id="PF04192">
    <property type="entry name" value="Utp21"/>
    <property type="match status" value="1"/>
</dbReference>
<gene>
    <name evidence="4" type="ORF">CSUI_003437</name>
</gene>
<dbReference type="EMBL" id="MIGC01001534">
    <property type="protein sequence ID" value="PHJ22711.1"/>
    <property type="molecule type" value="Genomic_DNA"/>
</dbReference>
<name>A0A2C6KFC0_9APIC</name>
<feature type="region of interest" description="Disordered" evidence="1">
    <location>
        <begin position="979"/>
        <end position="1001"/>
    </location>
</feature>
<dbReference type="OrthoDB" id="10250769at2759"/>
<evidence type="ECO:0000256" key="1">
    <source>
        <dbReference type="SAM" id="MobiDB-lite"/>
    </source>
</evidence>
<dbReference type="PANTHER" id="PTHR22840:SF12">
    <property type="entry name" value="WD REPEAT-CONTAINING PROTEIN 36"/>
    <property type="match status" value="1"/>
</dbReference>
<dbReference type="GO" id="GO:0006364">
    <property type="term" value="P:rRNA processing"/>
    <property type="evidence" value="ECO:0007669"/>
    <property type="project" value="InterPro"/>
</dbReference>
<dbReference type="Pfam" id="PF25171">
    <property type="entry name" value="Beta-prop_WDR36-Utp21_1st"/>
    <property type="match status" value="2"/>
</dbReference>
<feature type="compositionally biased region" description="Basic and acidic residues" evidence="1">
    <location>
        <begin position="297"/>
        <end position="324"/>
    </location>
</feature>
<dbReference type="SUPFAM" id="SSF50978">
    <property type="entry name" value="WD40 repeat-like"/>
    <property type="match status" value="2"/>
</dbReference>
<dbReference type="InterPro" id="IPR059157">
    <property type="entry name" value="WDR36-Utp21_N"/>
</dbReference>
<feature type="region of interest" description="Disordered" evidence="1">
    <location>
        <begin position="271"/>
        <end position="326"/>
    </location>
</feature>
<dbReference type="GeneID" id="94426846"/>
<keyword evidence="5" id="KW-1185">Reference proteome</keyword>
<feature type="compositionally biased region" description="Low complexity" evidence="1">
    <location>
        <begin position="22"/>
        <end position="34"/>
    </location>
</feature>
<feature type="domain" description="WDR36/Utp21 N-terminal" evidence="3">
    <location>
        <begin position="69"/>
        <end position="242"/>
    </location>
</feature>
<dbReference type="PANTHER" id="PTHR22840">
    <property type="entry name" value="WD REPEAT-CONTAINING PROTEIN 36"/>
    <property type="match status" value="1"/>
</dbReference>
<dbReference type="GO" id="GO:0032040">
    <property type="term" value="C:small-subunit processome"/>
    <property type="evidence" value="ECO:0007669"/>
    <property type="project" value="InterPro"/>
</dbReference>
<evidence type="ECO:0000259" key="3">
    <source>
        <dbReference type="Pfam" id="PF25171"/>
    </source>
</evidence>
<evidence type="ECO:0000259" key="2">
    <source>
        <dbReference type="Pfam" id="PF04192"/>
    </source>
</evidence>